<comment type="similarity">
    <text evidence="1">Belongs to the DadA oxidoreductase family.</text>
</comment>
<keyword evidence="5" id="KW-1185">Reference proteome</keyword>
<evidence type="ECO:0000313" key="5">
    <source>
        <dbReference type="Proteomes" id="UP000238326"/>
    </source>
</evidence>
<dbReference type="EMBL" id="PVLR01000022">
    <property type="protein sequence ID" value="PRD68882.1"/>
    <property type="molecule type" value="Genomic_DNA"/>
</dbReference>
<dbReference type="InterPro" id="IPR006076">
    <property type="entry name" value="FAD-dep_OxRdtase"/>
</dbReference>
<dbReference type="SUPFAM" id="SSF51905">
    <property type="entry name" value="FAD/NAD(P)-binding domain"/>
    <property type="match status" value="1"/>
</dbReference>
<gene>
    <name evidence="4" type="ORF">C6P61_08575</name>
</gene>
<dbReference type="AlphaFoldDB" id="A0A2S9KEQ7"/>
<organism evidence="4 5">
    <name type="scientific">Malikia spinosa</name>
    <dbReference type="NCBI Taxonomy" id="86180"/>
    <lineage>
        <taxon>Bacteria</taxon>
        <taxon>Pseudomonadati</taxon>
        <taxon>Pseudomonadota</taxon>
        <taxon>Betaproteobacteria</taxon>
        <taxon>Burkholderiales</taxon>
        <taxon>Comamonadaceae</taxon>
        <taxon>Malikia</taxon>
    </lineage>
</organism>
<accession>A0A2S9KEQ7</accession>
<name>A0A2S9KEQ7_9BURK</name>
<keyword evidence="2" id="KW-0560">Oxidoreductase</keyword>
<evidence type="ECO:0000256" key="1">
    <source>
        <dbReference type="ARBA" id="ARBA00009410"/>
    </source>
</evidence>
<evidence type="ECO:0000259" key="3">
    <source>
        <dbReference type="Pfam" id="PF01266"/>
    </source>
</evidence>
<dbReference type="Gene3D" id="3.30.9.10">
    <property type="entry name" value="D-Amino Acid Oxidase, subunit A, domain 2"/>
    <property type="match status" value="1"/>
</dbReference>
<evidence type="ECO:0000313" key="4">
    <source>
        <dbReference type="EMBL" id="PRD68882.1"/>
    </source>
</evidence>
<feature type="domain" description="FAD dependent oxidoreductase" evidence="3">
    <location>
        <begin position="4"/>
        <end position="398"/>
    </location>
</feature>
<dbReference type="RefSeq" id="WP_105729522.1">
    <property type="nucleotide sequence ID" value="NZ_PVLR01000022.1"/>
</dbReference>
<dbReference type="GO" id="GO:0005886">
    <property type="term" value="C:plasma membrane"/>
    <property type="evidence" value="ECO:0007669"/>
    <property type="project" value="TreeGrafter"/>
</dbReference>
<evidence type="ECO:0000256" key="2">
    <source>
        <dbReference type="ARBA" id="ARBA00023002"/>
    </source>
</evidence>
<reference evidence="4 5" key="1">
    <citation type="submission" date="2018-03" db="EMBL/GenBank/DDBJ databases">
        <title>Comparative genomics illustrates the genes involved in a hyperalkaliphilic mechanisms of Serpentinomonas isolated from highly-alkaline calcium-rich serpentinized springs.</title>
        <authorList>
            <person name="Suzuki S."/>
            <person name="Ishii S."/>
            <person name="Walworth N."/>
            <person name="Bird L."/>
            <person name="Kuenen J.G."/>
            <person name="Nealson K.H."/>
        </authorList>
    </citation>
    <scope>NUCLEOTIDE SEQUENCE [LARGE SCALE GENOMIC DNA]</scope>
    <source>
        <strain evidence="4 5">83</strain>
    </source>
</reference>
<dbReference type="OrthoDB" id="18526at2"/>
<dbReference type="NCBIfam" id="NF009074">
    <property type="entry name" value="PRK12409.1"/>
    <property type="match status" value="1"/>
</dbReference>
<dbReference type="GO" id="GO:0008718">
    <property type="term" value="F:D-amino-acid dehydrogenase activity"/>
    <property type="evidence" value="ECO:0007669"/>
    <property type="project" value="TreeGrafter"/>
</dbReference>
<sequence length="424" mass="46058">MKSIAVIGGGITGVTTAYALAKRGYSVTLLEKHHYAAMETSFANGGQLSASNAEVWTHRSTLIKGLKWMLKSDAPLLVNPKPSWHKLSWFAEFIANIPHYQRNTIETTRLAVAAREHLFAWAEAEGVNFDLKQEGILHIYRDKAGFDHAGEVSKLLAAGGLSRRAVTPAEMRAIEPTLAGNYYGGYFTESDSTGDIHLFTNGLAAAAERLGVKLLFGQQVRSLHSDGQTALVKVADEAGLQEHRFDALVVCAGVASRELAAQLGDRVNIYPVKGYSITVNLLDVQSQRAAPTVSLLDDETKLVTSRLGVDRFRVAGTAEFNGYNKDIRADRIKPLVDWVNQCFPGVSTRQVLPWAGLRPMLPSMLPRVGRGRQANVFYNTGHGHLGWTLSAVTADMIAGVVAQAYDQPIQVGAAPGKPLFPLRA</sequence>
<dbReference type="Proteomes" id="UP000238326">
    <property type="component" value="Unassembled WGS sequence"/>
</dbReference>
<dbReference type="PANTHER" id="PTHR13847:SF280">
    <property type="entry name" value="D-AMINO ACID DEHYDROGENASE"/>
    <property type="match status" value="1"/>
</dbReference>
<dbReference type="PANTHER" id="PTHR13847">
    <property type="entry name" value="SARCOSINE DEHYDROGENASE-RELATED"/>
    <property type="match status" value="1"/>
</dbReference>
<dbReference type="Gene3D" id="3.50.50.60">
    <property type="entry name" value="FAD/NAD(P)-binding domain"/>
    <property type="match status" value="2"/>
</dbReference>
<dbReference type="GO" id="GO:0055130">
    <property type="term" value="P:D-alanine catabolic process"/>
    <property type="evidence" value="ECO:0007669"/>
    <property type="project" value="TreeGrafter"/>
</dbReference>
<protein>
    <submittedName>
        <fullName evidence="4">D-amino acid dehydrogenase</fullName>
    </submittedName>
</protein>
<dbReference type="InterPro" id="IPR036188">
    <property type="entry name" value="FAD/NAD-bd_sf"/>
</dbReference>
<dbReference type="GO" id="GO:0005737">
    <property type="term" value="C:cytoplasm"/>
    <property type="evidence" value="ECO:0007669"/>
    <property type="project" value="TreeGrafter"/>
</dbReference>
<dbReference type="SUPFAM" id="SSF54373">
    <property type="entry name" value="FAD-linked reductases, C-terminal domain"/>
    <property type="match status" value="1"/>
</dbReference>
<dbReference type="Pfam" id="PF01266">
    <property type="entry name" value="DAO"/>
    <property type="match status" value="1"/>
</dbReference>
<proteinExistence type="inferred from homology"/>
<comment type="caution">
    <text evidence="4">The sequence shown here is derived from an EMBL/GenBank/DDBJ whole genome shotgun (WGS) entry which is preliminary data.</text>
</comment>